<dbReference type="PANTHER" id="PTHR37302">
    <property type="entry name" value="SLR1116 PROTEIN"/>
    <property type="match status" value="1"/>
</dbReference>
<dbReference type="Pfam" id="PF05163">
    <property type="entry name" value="DinB"/>
    <property type="match status" value="1"/>
</dbReference>
<evidence type="ECO:0000313" key="4">
    <source>
        <dbReference type="Proteomes" id="UP001431010"/>
    </source>
</evidence>
<evidence type="ECO:0000313" key="3">
    <source>
        <dbReference type="EMBL" id="UFZ05011.1"/>
    </source>
</evidence>
<accession>A0ABY3RCE6</accession>
<comment type="similarity">
    <text evidence="1">Belongs to the DinB family.</text>
</comment>
<dbReference type="InterPro" id="IPR034660">
    <property type="entry name" value="DinB/YfiT-like"/>
</dbReference>
<keyword evidence="2" id="KW-0479">Metal-binding</keyword>
<sequence length="187" mass="21296">MPADLVQPFRAFAYNNAWANHRLLTACGQLSAEEFGADRAGFFPSLQKTLNHIYIIDLFYIDALEGGWLGPMAWQDQIPFPRLPDLVKAQGAMDRRLISFCEALTPARLDDTVRINRETRVQNERCDRLLLHLFQHDIHHRGQAHAMLSSTSVKPPQLDEFFPADDAALRASEFSALGFSEEKVWRS</sequence>
<dbReference type="SUPFAM" id="SSF109854">
    <property type="entry name" value="DinB/YfiT-like putative metalloenzymes"/>
    <property type="match status" value="1"/>
</dbReference>
<evidence type="ECO:0000256" key="1">
    <source>
        <dbReference type="ARBA" id="ARBA00008635"/>
    </source>
</evidence>
<dbReference type="PANTHER" id="PTHR37302:SF3">
    <property type="entry name" value="DAMAGE-INDUCIBLE PROTEIN DINB"/>
    <property type="match status" value="1"/>
</dbReference>
<reference evidence="3" key="1">
    <citation type="journal article" date="2024" name="Antonie Van Leeuwenhoek">
        <title>Bradyrhizobium ontarionense sp. nov., a novel bacterial symbiont isolated from Aeschynomene indica (Indian jointvetch), harbours photosynthesis, nitrogen fixation and nitrous oxide (N2O) reductase genes.</title>
        <authorList>
            <person name="Bromfield E.S.P."/>
            <person name="Cloutier S."/>
        </authorList>
    </citation>
    <scope>NUCLEOTIDE SEQUENCE</scope>
    <source>
        <strain evidence="3">A19</strain>
    </source>
</reference>
<organism evidence="3 4">
    <name type="scientific">Bradyrhizobium ontarionense</name>
    <dbReference type="NCBI Taxonomy" id="2898149"/>
    <lineage>
        <taxon>Bacteria</taxon>
        <taxon>Pseudomonadati</taxon>
        <taxon>Pseudomonadota</taxon>
        <taxon>Alphaproteobacteria</taxon>
        <taxon>Hyphomicrobiales</taxon>
        <taxon>Nitrobacteraceae</taxon>
        <taxon>Bradyrhizobium</taxon>
    </lineage>
</organism>
<dbReference type="Gene3D" id="1.20.120.450">
    <property type="entry name" value="dinb family like domain"/>
    <property type="match status" value="1"/>
</dbReference>
<dbReference type="Proteomes" id="UP001431010">
    <property type="component" value="Chromosome"/>
</dbReference>
<gene>
    <name evidence="3" type="ORF">LQG66_01440</name>
</gene>
<name>A0ABY3RCE6_9BRAD</name>
<protein>
    <submittedName>
        <fullName evidence="3">DinB family protein</fullName>
    </submittedName>
</protein>
<keyword evidence="4" id="KW-1185">Reference proteome</keyword>
<proteinExistence type="inferred from homology"/>
<evidence type="ECO:0000256" key="2">
    <source>
        <dbReference type="ARBA" id="ARBA00022723"/>
    </source>
</evidence>
<dbReference type="InterPro" id="IPR007837">
    <property type="entry name" value="DinB"/>
</dbReference>
<dbReference type="RefSeq" id="WP_231322613.1">
    <property type="nucleotide sequence ID" value="NZ_CP088156.1"/>
</dbReference>
<dbReference type="EMBL" id="CP088156">
    <property type="protein sequence ID" value="UFZ05011.1"/>
    <property type="molecule type" value="Genomic_DNA"/>
</dbReference>